<dbReference type="AlphaFoldDB" id="B9S6K8"/>
<accession>B9S6K8</accession>
<gene>
    <name evidence="1" type="ORF">RCOM_1109010</name>
</gene>
<proteinExistence type="predicted"/>
<evidence type="ECO:0000313" key="1">
    <source>
        <dbReference type="EMBL" id="EEF40734.1"/>
    </source>
</evidence>
<evidence type="ECO:0000313" key="2">
    <source>
        <dbReference type="Proteomes" id="UP000008311"/>
    </source>
</evidence>
<dbReference type="EMBL" id="EQ973881">
    <property type="protein sequence ID" value="EEF40734.1"/>
    <property type="molecule type" value="Genomic_DNA"/>
</dbReference>
<dbReference type="InParanoid" id="B9S6K8"/>
<organism evidence="1 2">
    <name type="scientific">Ricinus communis</name>
    <name type="common">Castor bean</name>
    <dbReference type="NCBI Taxonomy" id="3988"/>
    <lineage>
        <taxon>Eukaryota</taxon>
        <taxon>Viridiplantae</taxon>
        <taxon>Streptophyta</taxon>
        <taxon>Embryophyta</taxon>
        <taxon>Tracheophyta</taxon>
        <taxon>Spermatophyta</taxon>
        <taxon>Magnoliopsida</taxon>
        <taxon>eudicotyledons</taxon>
        <taxon>Gunneridae</taxon>
        <taxon>Pentapetalae</taxon>
        <taxon>rosids</taxon>
        <taxon>fabids</taxon>
        <taxon>Malpighiales</taxon>
        <taxon>Euphorbiaceae</taxon>
        <taxon>Acalyphoideae</taxon>
        <taxon>Acalypheae</taxon>
        <taxon>Ricinus</taxon>
    </lineage>
</organism>
<keyword evidence="2" id="KW-1185">Reference proteome</keyword>
<name>B9S6K8_RICCO</name>
<sequence length="57" mass="6351">MKLTSGGESLPSSDADEFQRISRMLGQANEIGLEELISYQICPLSYNFVGKGYRHVN</sequence>
<reference evidence="2" key="1">
    <citation type="journal article" date="2010" name="Nat. Biotechnol.">
        <title>Draft genome sequence of the oilseed species Ricinus communis.</title>
        <authorList>
            <person name="Chan A.P."/>
            <person name="Crabtree J."/>
            <person name="Zhao Q."/>
            <person name="Lorenzi H."/>
            <person name="Orvis J."/>
            <person name="Puiu D."/>
            <person name="Melake-Berhan A."/>
            <person name="Jones K.M."/>
            <person name="Redman J."/>
            <person name="Chen G."/>
            <person name="Cahoon E.B."/>
            <person name="Gedil M."/>
            <person name="Stanke M."/>
            <person name="Haas B.J."/>
            <person name="Wortman J.R."/>
            <person name="Fraser-Liggett C.M."/>
            <person name="Ravel J."/>
            <person name="Rabinowicz P.D."/>
        </authorList>
    </citation>
    <scope>NUCLEOTIDE SEQUENCE [LARGE SCALE GENOMIC DNA]</scope>
    <source>
        <strain evidence="2">cv. Hale</strain>
    </source>
</reference>
<protein>
    <submittedName>
        <fullName evidence="1">Uncharacterized protein</fullName>
    </submittedName>
</protein>
<dbReference type="Proteomes" id="UP000008311">
    <property type="component" value="Unassembled WGS sequence"/>
</dbReference>